<accession>A0A386JC34</accession>
<keyword evidence="1" id="KW-0812">Transmembrane</keyword>
<feature type="transmembrane region" description="Helical" evidence="1">
    <location>
        <begin position="60"/>
        <end position="82"/>
    </location>
</feature>
<name>A0A386JC34_CLODI</name>
<evidence type="ECO:0000313" key="2">
    <source>
        <dbReference type="EMBL" id="AYD68743.1"/>
    </source>
</evidence>
<dbReference type="EMBL" id="MG973074">
    <property type="protein sequence ID" value="AYD68743.1"/>
    <property type="molecule type" value="Genomic_DNA"/>
</dbReference>
<protein>
    <submittedName>
        <fullName evidence="2">PrgI family protein</fullName>
    </submittedName>
</protein>
<dbReference type="InterPro" id="IPR024414">
    <property type="entry name" value="Uncharacterised_PrgI"/>
</dbReference>
<dbReference type="Pfam" id="PF12666">
    <property type="entry name" value="PrgI"/>
    <property type="match status" value="1"/>
</dbReference>
<evidence type="ECO:0000256" key="1">
    <source>
        <dbReference type="SAM" id="Phobius"/>
    </source>
</evidence>
<proteinExistence type="predicted"/>
<dbReference type="AlphaFoldDB" id="A0A386JC34"/>
<keyword evidence="1" id="KW-0472">Membrane</keyword>
<geneLocation type="plasmid" evidence="2">
    <name>pHSJD-312</name>
</geneLocation>
<keyword evidence="2" id="KW-0614">Plasmid</keyword>
<organism evidence="2">
    <name type="scientific">Clostridioides difficile</name>
    <name type="common">Peptoclostridium difficile</name>
    <dbReference type="NCBI Taxonomy" id="1496"/>
    <lineage>
        <taxon>Bacteria</taxon>
        <taxon>Bacillati</taxon>
        <taxon>Bacillota</taxon>
        <taxon>Clostridia</taxon>
        <taxon>Peptostreptococcales</taxon>
        <taxon>Peptostreptococcaceae</taxon>
        <taxon>Clostridioides</taxon>
    </lineage>
</organism>
<dbReference type="RefSeq" id="WP_021382306.1">
    <property type="nucleotide sequence ID" value="NZ_LJCL01000008.1"/>
</dbReference>
<keyword evidence="1" id="KW-1133">Transmembrane helix</keyword>
<gene>
    <name evidence="2" type="ORF">pHSJD-312_00122</name>
</gene>
<reference evidence="2" key="1">
    <citation type="journal article" date="2018" name="Sci. Rep.">
        <title>Novel Clade C-I Clostridium difficile strains escape diagnostic tests, differ in pathogenicity potential and carry toxins on extrachromosomal elements.</title>
        <authorList>
            <person name="Ramirez-Vargas G."/>
            <person name="Lopez-Urena D."/>
            <person name="Badilla A."/>
            <person name="Orozco-Aguilar J."/>
            <person name="Murillo T."/>
            <person name="Rojas P."/>
            <person name="Riedel T."/>
            <person name="Overmann J."/>
            <person name="Gonzalez G."/>
            <person name="Chaves-Olarte E."/>
            <person name="Quesada-Gomez C."/>
            <person name="Rodriguez C."/>
        </authorList>
    </citation>
    <scope>NUCLEOTIDE SEQUENCE</scope>
    <source>
        <strain evidence="2">HSJD-312</strain>
        <plasmid evidence="2">pHSJD-312</plasmid>
    </source>
</reference>
<feature type="transmembrane region" description="Helical" evidence="1">
    <location>
        <begin position="21"/>
        <end position="40"/>
    </location>
</feature>
<sequence length="110" mass="12943">MTNFQIPFDLSFEDKIIGGKLSLRQAIWFAVPVGFFMIIIQRPQLFVNYLENGVTTINFLNILMVFLFEAFMLAISGTFSFVRINGLYLDSYVLLRVKYLFRKKVIKHYE</sequence>